<dbReference type="AlphaFoldDB" id="A0A4R5MFJ4"/>
<dbReference type="RefSeq" id="WP_133193101.1">
    <property type="nucleotide sequence ID" value="NZ_JBHUCW010000001.1"/>
</dbReference>
<reference evidence="2 3" key="1">
    <citation type="submission" date="2019-03" db="EMBL/GenBank/DDBJ databases">
        <title>Paraburkholderia sp. 4M-K11, isolated from subtropical forest soil.</title>
        <authorList>
            <person name="Gao Z.-H."/>
            <person name="Qiu L.-H."/>
        </authorList>
    </citation>
    <scope>NUCLEOTIDE SEQUENCE [LARGE SCALE GENOMIC DNA]</scope>
    <source>
        <strain evidence="2 3">4M-K11</strain>
    </source>
</reference>
<name>A0A4R5MFJ4_9BURK</name>
<organism evidence="2 3">
    <name type="scientific">Paraburkholderia silviterrae</name>
    <dbReference type="NCBI Taxonomy" id="2528715"/>
    <lineage>
        <taxon>Bacteria</taxon>
        <taxon>Pseudomonadati</taxon>
        <taxon>Pseudomonadota</taxon>
        <taxon>Betaproteobacteria</taxon>
        <taxon>Burkholderiales</taxon>
        <taxon>Burkholderiaceae</taxon>
        <taxon>Paraburkholderia</taxon>
    </lineage>
</organism>
<keyword evidence="3" id="KW-1185">Reference proteome</keyword>
<comment type="caution">
    <text evidence="2">The sequence shown here is derived from an EMBL/GenBank/DDBJ whole genome shotgun (WGS) entry which is preliminary data.</text>
</comment>
<accession>A0A4R5MFJ4</accession>
<gene>
    <name evidence="2" type="ORF">EYW47_01415</name>
</gene>
<evidence type="ECO:0000313" key="2">
    <source>
        <dbReference type="EMBL" id="TDG26048.1"/>
    </source>
</evidence>
<proteinExistence type="predicted"/>
<dbReference type="EMBL" id="SMRP01000001">
    <property type="protein sequence ID" value="TDG26048.1"/>
    <property type="molecule type" value="Genomic_DNA"/>
</dbReference>
<dbReference type="Proteomes" id="UP000295722">
    <property type="component" value="Unassembled WGS sequence"/>
</dbReference>
<protein>
    <submittedName>
        <fullName evidence="2">Uncharacterized protein</fullName>
    </submittedName>
</protein>
<feature type="region of interest" description="Disordered" evidence="1">
    <location>
        <begin position="231"/>
        <end position="258"/>
    </location>
</feature>
<evidence type="ECO:0000313" key="3">
    <source>
        <dbReference type="Proteomes" id="UP000295722"/>
    </source>
</evidence>
<sequence length="258" mass="27134">MLKLVSFFVHTWPHHDRAVNHPPGNHALLTSSMHAPGAPDFYVISKAIRKILGDSSETLALIAAQDSCSRSHSQQRRLQRNFHRAQTFPPLSQFFLRDWRNCAPTHSLAHFTRPEAHMQRRPFAQSLVSTISVVLATIMLAACGPGDSASSQAAAANAQARSDDAAQAPDSSALLPRASLPQASASTDNVANGIGTSAQNAASAADATRFASNAVESVQASLAADSQQVAPIMSYAPGEGSPPTHTGSDSSSTATTSQ</sequence>
<feature type="compositionally biased region" description="Low complexity" evidence="1">
    <location>
        <begin position="244"/>
        <end position="258"/>
    </location>
</feature>
<dbReference type="OrthoDB" id="9114489at2"/>
<evidence type="ECO:0000256" key="1">
    <source>
        <dbReference type="SAM" id="MobiDB-lite"/>
    </source>
</evidence>